<sequence length="108" mass="12646">MKKVNTITKKILPCRNGTFHIPYKFYILFTHCSSFGTELSQHSRKQVSTFLNMVEILSIYIFIQIWNTNNIISLLINIKHFKSVKSKNTTPPMAICLIKFQQRGFTNF</sequence>
<accession>A0A2D4I940</accession>
<reference evidence="1" key="2">
    <citation type="submission" date="2017-11" db="EMBL/GenBank/DDBJ databases">
        <title>Coralsnake Venomics: Analyses of Venom Gland Transcriptomes and Proteomes of Six Brazilian Taxa.</title>
        <authorList>
            <person name="Aird S.D."/>
            <person name="Jorge da Silva N."/>
            <person name="Qiu L."/>
            <person name="Villar-Briones A."/>
            <person name="Aparecida-Saddi V."/>
            <person name="Campos-Telles M.P."/>
            <person name="Grau M."/>
            <person name="Mikheyev A.S."/>
        </authorList>
    </citation>
    <scope>NUCLEOTIDE SEQUENCE</scope>
    <source>
        <tissue evidence="1">Venom_gland</tissue>
    </source>
</reference>
<proteinExistence type="predicted"/>
<evidence type="ECO:0000313" key="1">
    <source>
        <dbReference type="EMBL" id="LAA80750.1"/>
    </source>
</evidence>
<dbReference type="EMBL" id="IACK01084328">
    <property type="protein sequence ID" value="LAA80750.1"/>
    <property type="molecule type" value="Transcribed_RNA"/>
</dbReference>
<dbReference type="AlphaFoldDB" id="A0A2D4I940"/>
<reference evidence="1" key="1">
    <citation type="submission" date="2017-07" db="EMBL/GenBank/DDBJ databases">
        <authorList>
            <person name="Mikheyev A."/>
            <person name="Grau M."/>
        </authorList>
    </citation>
    <scope>NUCLEOTIDE SEQUENCE</scope>
    <source>
        <tissue evidence="1">Venom_gland</tissue>
    </source>
</reference>
<name>A0A2D4I940_MICLE</name>
<organism evidence="1">
    <name type="scientific">Micrurus lemniscatus lemniscatus</name>
    <dbReference type="NCBI Taxonomy" id="129467"/>
    <lineage>
        <taxon>Eukaryota</taxon>
        <taxon>Metazoa</taxon>
        <taxon>Chordata</taxon>
        <taxon>Craniata</taxon>
        <taxon>Vertebrata</taxon>
        <taxon>Euteleostomi</taxon>
        <taxon>Lepidosauria</taxon>
        <taxon>Squamata</taxon>
        <taxon>Bifurcata</taxon>
        <taxon>Unidentata</taxon>
        <taxon>Episquamata</taxon>
        <taxon>Toxicofera</taxon>
        <taxon>Serpentes</taxon>
        <taxon>Colubroidea</taxon>
        <taxon>Elapidae</taxon>
        <taxon>Elapinae</taxon>
        <taxon>Micrurus</taxon>
    </lineage>
</organism>
<protein>
    <submittedName>
        <fullName evidence="1">Uncharacterized protein</fullName>
    </submittedName>
</protein>